<dbReference type="EMBL" id="VUMZ01000001">
    <property type="protein sequence ID" value="MST51083.1"/>
    <property type="molecule type" value="Genomic_DNA"/>
</dbReference>
<reference evidence="1 2" key="1">
    <citation type="submission" date="2019-08" db="EMBL/GenBank/DDBJ databases">
        <title>In-depth cultivation of the pig gut microbiome towards novel bacterial diversity and tailored functional studies.</title>
        <authorList>
            <person name="Wylensek D."/>
            <person name="Hitch T.C.A."/>
            <person name="Clavel T."/>
        </authorList>
    </citation>
    <scope>NUCLEOTIDE SEQUENCE [LARGE SCALE GENOMIC DNA]</scope>
    <source>
        <strain evidence="1 2">WCA-MUC-591-APC-3H</strain>
    </source>
</reference>
<organism evidence="1 2">
    <name type="scientific">Hornefia butyriciproducens</name>
    <dbReference type="NCBI Taxonomy" id="2652293"/>
    <lineage>
        <taxon>Bacteria</taxon>
        <taxon>Bacillati</taxon>
        <taxon>Bacillota</taxon>
        <taxon>Clostridia</taxon>
        <taxon>Peptostreptococcales</taxon>
        <taxon>Anaerovoracaceae</taxon>
        <taxon>Hornefia</taxon>
    </lineage>
</organism>
<proteinExistence type="predicted"/>
<protein>
    <submittedName>
        <fullName evidence="1">Type I-E CRISPR-associated protein Cse2/CasB</fullName>
    </submittedName>
</protein>
<dbReference type="InterPro" id="IPR013382">
    <property type="entry name" value="CRISPR-assoc_prot_Cse2"/>
</dbReference>
<dbReference type="Proteomes" id="UP000474676">
    <property type="component" value="Unassembled WGS sequence"/>
</dbReference>
<dbReference type="AlphaFoldDB" id="A0A6L5Y399"/>
<dbReference type="InterPro" id="IPR038287">
    <property type="entry name" value="Cse2_sf"/>
</dbReference>
<gene>
    <name evidence="1" type="primary">casB</name>
    <name evidence="1" type="ORF">FYJ64_01900</name>
</gene>
<evidence type="ECO:0000313" key="2">
    <source>
        <dbReference type="Proteomes" id="UP000474676"/>
    </source>
</evidence>
<dbReference type="NCBIfam" id="TIGR02548">
    <property type="entry name" value="casB_cse2"/>
    <property type="match status" value="1"/>
</dbReference>
<accession>A0A6L5Y399</accession>
<evidence type="ECO:0000313" key="1">
    <source>
        <dbReference type="EMBL" id="MST51083.1"/>
    </source>
</evidence>
<dbReference type="CDD" id="cd09731">
    <property type="entry name" value="Cse2_I-E"/>
    <property type="match status" value="1"/>
</dbReference>
<sequence length="200" mass="22823">MNREPTVYQTVQVIINTLKDANEKRSTSGKLAALRNSVGKEYEEATDVWPLILPFIPDEFMGKGKATFAEEAIYIALQLYAIGQQGASKNVCVDEQSNGMGESLKALRSDDSTAIDRRFNTLIASSTFDEFVYHLRQIFKLGKSKGDFSVNYPKLAEDLYWYQRGKNKQICLRWAKDYYRRKYNSETIAQTESDSIPESN</sequence>
<dbReference type="RefSeq" id="WP_154573644.1">
    <property type="nucleotide sequence ID" value="NZ_VUMZ01000001.1"/>
</dbReference>
<comment type="caution">
    <text evidence="1">The sequence shown here is derived from an EMBL/GenBank/DDBJ whole genome shotgun (WGS) entry which is preliminary data.</text>
</comment>
<dbReference type="Gene3D" id="1.10.520.40">
    <property type="entry name" value="CRISPR-associated protein Cse2"/>
    <property type="match status" value="1"/>
</dbReference>
<keyword evidence="2" id="KW-1185">Reference proteome</keyword>
<dbReference type="Pfam" id="PF09485">
    <property type="entry name" value="CRISPR_Cse2"/>
    <property type="match status" value="1"/>
</dbReference>
<name>A0A6L5Y399_9FIRM</name>
<dbReference type="GeneID" id="303114066"/>